<sequence>MCNLLKKRFEPPRTTVPRRLKLWELEHRFHCAVLGTCLTLPELHKLIRQAGIELEPKHSDYDAHTALVGSAGRVRSCWQDW</sequence>
<proteinExistence type="predicted"/>
<gene>
    <name evidence="1" type="ORF">C0630_14460</name>
</gene>
<dbReference type="EMBL" id="PKUN01000023">
    <property type="protein sequence ID" value="PLX60647.1"/>
    <property type="molecule type" value="Genomic_DNA"/>
</dbReference>
<dbReference type="STRING" id="1111735.GCA_000428045_02123"/>
<dbReference type="Proteomes" id="UP000235015">
    <property type="component" value="Unassembled WGS sequence"/>
</dbReference>
<organism evidence="1 2">
    <name type="scientific">Sedimenticola selenatireducens</name>
    <dbReference type="NCBI Taxonomy" id="191960"/>
    <lineage>
        <taxon>Bacteria</taxon>
        <taxon>Pseudomonadati</taxon>
        <taxon>Pseudomonadota</taxon>
        <taxon>Gammaproteobacteria</taxon>
        <taxon>Chromatiales</taxon>
        <taxon>Sedimenticolaceae</taxon>
        <taxon>Sedimenticola</taxon>
    </lineage>
</organism>
<accession>A0A2N6CU09</accession>
<protein>
    <submittedName>
        <fullName evidence="1">Uncharacterized protein</fullName>
    </submittedName>
</protein>
<reference evidence="1 2" key="1">
    <citation type="submission" date="2017-11" db="EMBL/GenBank/DDBJ databases">
        <title>Genome-resolved metagenomics identifies genetic mobility, metabolic interactions, and unexpected diversity in perchlorate-reducing communities.</title>
        <authorList>
            <person name="Barnum T.P."/>
            <person name="Figueroa I.A."/>
            <person name="Carlstrom C.I."/>
            <person name="Lucas L.N."/>
            <person name="Engelbrektson A.L."/>
            <person name="Coates J.D."/>
        </authorList>
    </citation>
    <scope>NUCLEOTIDE SEQUENCE [LARGE SCALE GENOMIC DNA]</scope>
    <source>
        <strain evidence="1">BM301</strain>
    </source>
</reference>
<comment type="caution">
    <text evidence="1">The sequence shown here is derived from an EMBL/GenBank/DDBJ whole genome shotgun (WGS) entry which is preliminary data.</text>
</comment>
<dbReference type="RefSeq" id="WP_273440246.1">
    <property type="nucleotide sequence ID" value="NZ_PKUN01000023.1"/>
</dbReference>
<dbReference type="AlphaFoldDB" id="A0A2N6CU09"/>
<evidence type="ECO:0000313" key="2">
    <source>
        <dbReference type="Proteomes" id="UP000235015"/>
    </source>
</evidence>
<evidence type="ECO:0000313" key="1">
    <source>
        <dbReference type="EMBL" id="PLX60647.1"/>
    </source>
</evidence>
<name>A0A2N6CU09_9GAMM</name>